<evidence type="ECO:0000259" key="9">
    <source>
        <dbReference type="PROSITE" id="PS50011"/>
    </source>
</evidence>
<keyword evidence="11" id="KW-1185">Reference proteome</keyword>
<feature type="transmembrane region" description="Helical" evidence="8">
    <location>
        <begin position="451"/>
        <end position="473"/>
    </location>
</feature>
<evidence type="ECO:0000256" key="2">
    <source>
        <dbReference type="ARBA" id="ARBA00022527"/>
    </source>
</evidence>
<dbReference type="SUPFAM" id="SSF56112">
    <property type="entry name" value="Protein kinase-like (PK-like)"/>
    <property type="match status" value="1"/>
</dbReference>
<feature type="transmembrane region" description="Helical" evidence="8">
    <location>
        <begin position="318"/>
        <end position="339"/>
    </location>
</feature>
<feature type="region of interest" description="Disordered" evidence="7">
    <location>
        <begin position="482"/>
        <end position="505"/>
    </location>
</feature>
<dbReference type="PANTHER" id="PTHR43289">
    <property type="entry name" value="MITOGEN-ACTIVATED PROTEIN KINASE KINASE KINASE 20-RELATED"/>
    <property type="match status" value="1"/>
</dbReference>
<keyword evidence="4" id="KW-0547">Nucleotide-binding</keyword>
<evidence type="ECO:0000256" key="8">
    <source>
        <dbReference type="SAM" id="Phobius"/>
    </source>
</evidence>
<organism evidence="10 11">
    <name type="scientific">Tsukamurella pseudospumae</name>
    <dbReference type="NCBI Taxonomy" id="239498"/>
    <lineage>
        <taxon>Bacteria</taxon>
        <taxon>Bacillati</taxon>
        <taxon>Actinomycetota</taxon>
        <taxon>Actinomycetes</taxon>
        <taxon>Mycobacteriales</taxon>
        <taxon>Tsukamurellaceae</taxon>
        <taxon>Tsukamurella</taxon>
    </lineage>
</organism>
<evidence type="ECO:0000256" key="6">
    <source>
        <dbReference type="ARBA" id="ARBA00022840"/>
    </source>
</evidence>
<feature type="transmembrane region" description="Helical" evidence="8">
    <location>
        <begin position="345"/>
        <end position="362"/>
    </location>
</feature>
<dbReference type="PROSITE" id="PS50011">
    <property type="entry name" value="PROTEIN_KINASE_DOM"/>
    <property type="match status" value="1"/>
</dbReference>
<dbReference type="Pfam" id="PF00069">
    <property type="entry name" value="Pkinase"/>
    <property type="match status" value="1"/>
</dbReference>
<feature type="transmembrane region" description="Helical" evidence="8">
    <location>
        <begin position="393"/>
        <end position="411"/>
    </location>
</feature>
<keyword evidence="8" id="KW-0472">Membrane</keyword>
<keyword evidence="2" id="KW-0723">Serine/threonine-protein kinase</keyword>
<sequence length="505" mass="52947">MIEPGTTFAGYVIERTLGAGGMGEVYVGRHPRLPRSDAIKVLGAQVSGDEQFQARFHREAELAAGLSHPAIVQVYDQGEDDGRLWISMQLIDGRDVGKLAAAGPIPVPEVARIISTVADALDFAGARGLVHRDVKPANILVSEAGHVMLTDFGIARMGAEASDLTGTGMTVGTLNYASPEQLQGETVDTRSDQYSLAATAYHLLAGTPPFADSNAVKVITGHLGSPVPSLATRRPGFSSEVDAVLGRGLAKDPTHRFASSREFAAALQSALLSGHSDVTLHAPHASAGFAPLMAPPAGVVPSPPPIPRPTVPPARGSWLVSAAVIMVAALILGIGRQLAWTQSTWFFVASAFACLGVAGYVGSTGLSLGRRYIAASMFVLLGIGWALQVSLPSNVIAVVAALLAPTAWGVARRRGGRWAWSLLATPLLFVGGFAAMTVLDRSIGLSFGSWLAVWFVLVFTLPLVLVGLLGWLIDWLQHRRESSPSALSNPGNGTFDPTGPTQLRG</sequence>
<dbReference type="InterPro" id="IPR000719">
    <property type="entry name" value="Prot_kinase_dom"/>
</dbReference>
<evidence type="ECO:0000256" key="1">
    <source>
        <dbReference type="ARBA" id="ARBA00012513"/>
    </source>
</evidence>
<dbReference type="EC" id="2.7.11.1" evidence="1"/>
<evidence type="ECO:0000256" key="3">
    <source>
        <dbReference type="ARBA" id="ARBA00022679"/>
    </source>
</evidence>
<dbReference type="Gene3D" id="1.10.510.10">
    <property type="entry name" value="Transferase(Phosphotransferase) domain 1"/>
    <property type="match status" value="1"/>
</dbReference>
<dbReference type="Gene3D" id="3.30.200.20">
    <property type="entry name" value="Phosphorylase Kinase, domain 1"/>
    <property type="match status" value="1"/>
</dbReference>
<keyword evidence="8" id="KW-0812">Transmembrane</keyword>
<feature type="domain" description="Protein kinase" evidence="9">
    <location>
        <begin position="11"/>
        <end position="271"/>
    </location>
</feature>
<feature type="transmembrane region" description="Helical" evidence="8">
    <location>
        <begin position="418"/>
        <end position="439"/>
    </location>
</feature>
<keyword evidence="3" id="KW-0808">Transferase</keyword>
<reference evidence="10 11" key="1">
    <citation type="submission" date="2016-02" db="EMBL/GenBank/DDBJ databases">
        <authorList>
            <person name="Teng J.L."/>
            <person name="Tang Y."/>
            <person name="Huang Y."/>
            <person name="Guo F."/>
            <person name="Wei W."/>
            <person name="Chen J.H."/>
            <person name="Wong S.Y."/>
            <person name="Lau S.K."/>
            <person name="Woo P.C."/>
        </authorList>
    </citation>
    <scope>NUCLEOTIDE SEQUENCE [LARGE SCALE GENOMIC DNA]</scope>
    <source>
        <strain evidence="10 11">JCM 13375</strain>
    </source>
</reference>
<evidence type="ECO:0000313" key="10">
    <source>
        <dbReference type="EMBL" id="KXO95875.1"/>
    </source>
</evidence>
<accession>A0A137ZCH2</accession>
<dbReference type="CDD" id="cd14014">
    <property type="entry name" value="STKc_PknB_like"/>
    <property type="match status" value="1"/>
</dbReference>
<proteinExistence type="predicted"/>
<dbReference type="SMART" id="SM00220">
    <property type="entry name" value="S_TKc"/>
    <property type="match status" value="1"/>
</dbReference>
<evidence type="ECO:0000256" key="7">
    <source>
        <dbReference type="SAM" id="MobiDB-lite"/>
    </source>
</evidence>
<evidence type="ECO:0000256" key="5">
    <source>
        <dbReference type="ARBA" id="ARBA00022777"/>
    </source>
</evidence>
<evidence type="ECO:0000313" key="11">
    <source>
        <dbReference type="Proteomes" id="UP000070409"/>
    </source>
</evidence>
<keyword evidence="6" id="KW-0067">ATP-binding</keyword>
<comment type="caution">
    <text evidence="10">The sequence shown here is derived from an EMBL/GenBank/DDBJ whole genome shotgun (WGS) entry which is preliminary data.</text>
</comment>
<gene>
    <name evidence="10" type="ORF">AXK61_04250</name>
</gene>
<evidence type="ECO:0000256" key="4">
    <source>
        <dbReference type="ARBA" id="ARBA00022741"/>
    </source>
</evidence>
<dbReference type="PANTHER" id="PTHR43289:SF6">
    <property type="entry name" value="SERINE_THREONINE-PROTEIN KINASE NEKL-3"/>
    <property type="match status" value="1"/>
</dbReference>
<dbReference type="PROSITE" id="PS00108">
    <property type="entry name" value="PROTEIN_KINASE_ST"/>
    <property type="match status" value="1"/>
</dbReference>
<dbReference type="InterPro" id="IPR011009">
    <property type="entry name" value="Kinase-like_dom_sf"/>
</dbReference>
<feature type="compositionally biased region" description="Polar residues" evidence="7">
    <location>
        <begin position="483"/>
        <end position="492"/>
    </location>
</feature>
<dbReference type="Proteomes" id="UP000070409">
    <property type="component" value="Unassembled WGS sequence"/>
</dbReference>
<protein>
    <recommendedName>
        <fullName evidence="1">non-specific serine/threonine protein kinase</fullName>
        <ecNumber evidence="1">2.7.11.1</ecNumber>
    </recommendedName>
</protein>
<name>A0A137ZCH2_9ACTN</name>
<dbReference type="EMBL" id="LSRE01000023">
    <property type="protein sequence ID" value="KXO95875.1"/>
    <property type="molecule type" value="Genomic_DNA"/>
</dbReference>
<keyword evidence="5" id="KW-0418">Kinase</keyword>
<keyword evidence="8" id="KW-1133">Transmembrane helix</keyword>
<dbReference type="InterPro" id="IPR008271">
    <property type="entry name" value="Ser/Thr_kinase_AS"/>
</dbReference>